<evidence type="ECO:0000256" key="9">
    <source>
        <dbReference type="ARBA" id="ARBA00023136"/>
    </source>
</evidence>
<feature type="compositionally biased region" description="Basic and acidic residues" evidence="13">
    <location>
        <begin position="1"/>
        <end position="10"/>
    </location>
</feature>
<dbReference type="Pfam" id="PF07715">
    <property type="entry name" value="Plug"/>
    <property type="match status" value="1"/>
</dbReference>
<accession>A0ABT3SVJ6</accession>
<comment type="caution">
    <text evidence="16">The sequence shown here is derived from an EMBL/GenBank/DDBJ whole genome shotgun (WGS) entry which is preliminary data.</text>
</comment>
<evidence type="ECO:0000256" key="7">
    <source>
        <dbReference type="ARBA" id="ARBA00023065"/>
    </source>
</evidence>
<keyword evidence="2 11" id="KW-0813">Transport</keyword>
<keyword evidence="9 11" id="KW-0472">Membrane</keyword>
<dbReference type="InterPro" id="IPR039426">
    <property type="entry name" value="TonB-dep_rcpt-like"/>
</dbReference>
<dbReference type="Gene3D" id="2.40.170.20">
    <property type="entry name" value="TonB-dependent receptor, beta-barrel domain"/>
    <property type="match status" value="2"/>
</dbReference>
<evidence type="ECO:0000259" key="15">
    <source>
        <dbReference type="Pfam" id="PF07715"/>
    </source>
</evidence>
<keyword evidence="5 11" id="KW-0812">Transmembrane</keyword>
<evidence type="ECO:0000256" key="12">
    <source>
        <dbReference type="RuleBase" id="RU003357"/>
    </source>
</evidence>
<keyword evidence="16" id="KW-0675">Receptor</keyword>
<keyword evidence="17" id="KW-1185">Reference proteome</keyword>
<evidence type="ECO:0000256" key="6">
    <source>
        <dbReference type="ARBA" id="ARBA00023004"/>
    </source>
</evidence>
<name>A0ABT3SVJ6_9GAMM</name>
<dbReference type="EMBL" id="SHNP01000003">
    <property type="protein sequence ID" value="MCX2974017.1"/>
    <property type="molecule type" value="Genomic_DNA"/>
</dbReference>
<organism evidence="16 17">
    <name type="scientific">Candidatus Seongchinamella marina</name>
    <dbReference type="NCBI Taxonomy" id="2518990"/>
    <lineage>
        <taxon>Bacteria</taxon>
        <taxon>Pseudomonadati</taxon>
        <taxon>Pseudomonadota</taxon>
        <taxon>Gammaproteobacteria</taxon>
        <taxon>Cellvibrionales</taxon>
        <taxon>Halieaceae</taxon>
        <taxon>Seongchinamella</taxon>
    </lineage>
</organism>
<evidence type="ECO:0000256" key="4">
    <source>
        <dbReference type="ARBA" id="ARBA00022496"/>
    </source>
</evidence>
<feature type="domain" description="TonB-dependent receptor-like beta-barrel" evidence="14">
    <location>
        <begin position="305"/>
        <end position="796"/>
    </location>
</feature>
<evidence type="ECO:0000256" key="2">
    <source>
        <dbReference type="ARBA" id="ARBA00022448"/>
    </source>
</evidence>
<evidence type="ECO:0000313" key="17">
    <source>
        <dbReference type="Proteomes" id="UP001143307"/>
    </source>
</evidence>
<dbReference type="PROSITE" id="PS52016">
    <property type="entry name" value="TONB_DEPENDENT_REC_3"/>
    <property type="match status" value="1"/>
</dbReference>
<evidence type="ECO:0000256" key="1">
    <source>
        <dbReference type="ARBA" id="ARBA00004571"/>
    </source>
</evidence>
<evidence type="ECO:0000313" key="16">
    <source>
        <dbReference type="EMBL" id="MCX2974017.1"/>
    </source>
</evidence>
<dbReference type="InterPro" id="IPR012910">
    <property type="entry name" value="Plug_dom"/>
</dbReference>
<gene>
    <name evidence="16" type="ORF">EYC87_10535</name>
</gene>
<evidence type="ECO:0000256" key="10">
    <source>
        <dbReference type="ARBA" id="ARBA00023237"/>
    </source>
</evidence>
<dbReference type="Proteomes" id="UP001143307">
    <property type="component" value="Unassembled WGS sequence"/>
</dbReference>
<proteinExistence type="inferred from homology"/>
<protein>
    <submittedName>
        <fullName evidence="16">TonB-dependent receptor</fullName>
    </submittedName>
</protein>
<comment type="similarity">
    <text evidence="11 12">Belongs to the TonB-dependent receptor family.</text>
</comment>
<dbReference type="InterPro" id="IPR000531">
    <property type="entry name" value="Beta-barrel_TonB"/>
</dbReference>
<evidence type="ECO:0000256" key="5">
    <source>
        <dbReference type="ARBA" id="ARBA00022692"/>
    </source>
</evidence>
<comment type="subcellular location">
    <subcellularLocation>
        <location evidence="1 11">Cell outer membrane</location>
        <topology evidence="1 11">Multi-pass membrane protein</topology>
    </subcellularLocation>
</comment>
<dbReference type="SUPFAM" id="SSF56935">
    <property type="entry name" value="Porins"/>
    <property type="match status" value="1"/>
</dbReference>
<keyword evidence="6" id="KW-0408">Iron</keyword>
<dbReference type="InterPro" id="IPR036942">
    <property type="entry name" value="Beta-barrel_TonB_sf"/>
</dbReference>
<sequence>MIDNMREKKMTKQQHNTKASDRKFTTIPHRSSRSTRSILAQAVSVAVLAGLGTESLQAQQLEEVIVTATKRAESVMDVPISITAMSGEDIRAVNLTDVKDLIAFTPGISGNSKDSFLDFVSVRGIRTIDFGNGGDPSVSLYKNGLYQGRNGSAVSTLYDIDRAEVLRGPQGFLFGRNSVSGAMNIITTKPNVSEMEGYAQLDVGERDLIAFEGGINLPISDNAAVRIAGYHSQEDGYVENDFGGPDLIDYENQGLRITGRWETDNLTADLMIEYEDRDQFGTVYRATGEGDAFLVDQTRINGGEVISLSRDGRTVNNDNSLQPTDEAEIFSVSLMIDYDMGWATLTSLTGYKDHDYLYVEDYDALPTVTFNYGQDQSGDYFEQELRLSSNDDGPLGWYAGASYYQEDIETVFLGQQEEDVYCLGYWFNTCQDMFDYYNYLDDYNGNTYYCDYYLDYYFSSCDWSGSADGLINDRNRIKGKYEGYSAYVDLRYEFTDAFDMNFGVRYSYDEKEFSQEVLQDSGNSLLAYKAQTGFSTPEGALSDKQDWNDTTWRIVANYRPNEDTLIFASVATGYKSGGFGSFNIEGPGADGCPFGLCVGLPGSEAPGDFGPETVISYELGYKATLFNGRSQLATTAFYYEYEDLQAIFSEGPKQIVDNVGELDGYGLELELSTAITDNLTLRVGASWLETEATGIQAFCGAGEVLDPVKGADHCEGNSIPWAPKYTAFAVLNGVYPVGDSGGEMFGTLSWSWEDDIRGDWPDESLIYQRIATLNQTDIVLGYRQSGWSAAGYVENVFDDVWYDGNYADDPTPGTIYAQHAFGPARPRTVGVRLGYDF</sequence>
<keyword evidence="3 11" id="KW-1134">Transmembrane beta strand</keyword>
<keyword evidence="4" id="KW-0410">Iron transport</keyword>
<feature type="domain" description="TonB-dependent receptor plug" evidence="15">
    <location>
        <begin position="75"/>
        <end position="182"/>
    </location>
</feature>
<feature type="region of interest" description="Disordered" evidence="13">
    <location>
        <begin position="1"/>
        <end position="32"/>
    </location>
</feature>
<evidence type="ECO:0000256" key="8">
    <source>
        <dbReference type="ARBA" id="ARBA00023077"/>
    </source>
</evidence>
<dbReference type="PANTHER" id="PTHR32552:SF81">
    <property type="entry name" value="TONB-DEPENDENT OUTER MEMBRANE RECEPTOR"/>
    <property type="match status" value="1"/>
</dbReference>
<keyword evidence="7" id="KW-0406">Ion transport</keyword>
<dbReference type="PANTHER" id="PTHR32552">
    <property type="entry name" value="FERRICHROME IRON RECEPTOR-RELATED"/>
    <property type="match status" value="1"/>
</dbReference>
<evidence type="ECO:0000256" key="3">
    <source>
        <dbReference type="ARBA" id="ARBA00022452"/>
    </source>
</evidence>
<reference evidence="16" key="1">
    <citation type="submission" date="2019-02" db="EMBL/GenBank/DDBJ databases">
        <authorList>
            <person name="Li S.-H."/>
        </authorList>
    </citation>
    <scope>NUCLEOTIDE SEQUENCE</scope>
    <source>
        <strain evidence="16">IMCC8485</strain>
    </source>
</reference>
<keyword evidence="8 12" id="KW-0798">TonB box</keyword>
<dbReference type="Pfam" id="PF00593">
    <property type="entry name" value="TonB_dep_Rec_b-barrel"/>
    <property type="match status" value="1"/>
</dbReference>
<evidence type="ECO:0000256" key="11">
    <source>
        <dbReference type="PROSITE-ProRule" id="PRU01360"/>
    </source>
</evidence>
<evidence type="ECO:0000256" key="13">
    <source>
        <dbReference type="SAM" id="MobiDB-lite"/>
    </source>
</evidence>
<evidence type="ECO:0000259" key="14">
    <source>
        <dbReference type="Pfam" id="PF00593"/>
    </source>
</evidence>
<keyword evidence="10 11" id="KW-0998">Cell outer membrane</keyword>